<accession>A0A2A6LZ65</accession>
<comment type="caution">
    <text evidence="1">The sequence shown here is derived from an EMBL/GenBank/DDBJ whole genome shotgun (WGS) entry which is preliminary data.</text>
</comment>
<gene>
    <name evidence="1" type="ORF">CO661_11835</name>
</gene>
<sequence>MSLTTQFIAELVRAANEADRLTRFEVKRLLNRSIGTIRDIRKQTGIPGSSRAKDVEFIFGWLRPGVREA</sequence>
<proteinExistence type="predicted"/>
<protein>
    <submittedName>
        <fullName evidence="1">Uncharacterized protein</fullName>
    </submittedName>
</protein>
<evidence type="ECO:0000313" key="2">
    <source>
        <dbReference type="Proteomes" id="UP000220353"/>
    </source>
</evidence>
<reference evidence="1 2" key="1">
    <citation type="submission" date="2017-09" db="EMBL/GenBank/DDBJ databases">
        <title>Comparative genomics of rhizobia isolated from Phaseolus vulgaris in China.</title>
        <authorList>
            <person name="Tong W."/>
        </authorList>
    </citation>
    <scope>NUCLEOTIDE SEQUENCE [LARGE SCALE GENOMIC DNA]</scope>
    <source>
        <strain evidence="1 2">PCH1</strain>
    </source>
</reference>
<dbReference type="EMBL" id="NWTC01000008">
    <property type="protein sequence ID" value="PDT47429.1"/>
    <property type="molecule type" value="Genomic_DNA"/>
</dbReference>
<dbReference type="Proteomes" id="UP000220353">
    <property type="component" value="Unassembled WGS sequence"/>
</dbReference>
<dbReference type="AlphaFoldDB" id="A0A2A6LZ65"/>
<name>A0A2A6LZ65_RHIFR</name>
<evidence type="ECO:0000313" key="1">
    <source>
        <dbReference type="EMBL" id="PDT47429.1"/>
    </source>
</evidence>
<organism evidence="1 2">
    <name type="scientific">Rhizobium fredii</name>
    <name type="common">Sinorhizobium fredii</name>
    <dbReference type="NCBI Taxonomy" id="380"/>
    <lineage>
        <taxon>Bacteria</taxon>
        <taxon>Pseudomonadati</taxon>
        <taxon>Pseudomonadota</taxon>
        <taxon>Alphaproteobacteria</taxon>
        <taxon>Hyphomicrobiales</taxon>
        <taxon>Rhizobiaceae</taxon>
        <taxon>Sinorhizobium/Ensifer group</taxon>
        <taxon>Sinorhizobium</taxon>
    </lineage>
</organism>